<sequence>MGQKMKGKKKKKKSPITSLFLSSLTPHKSEFESGSILVPNLRSLSIKVKDTLFDDEAFVNMVSFRWLPDLSRTPESPMEPPSK</sequence>
<dbReference type="EMBL" id="ML769389">
    <property type="protein sequence ID" value="KAE9408934.1"/>
    <property type="molecule type" value="Genomic_DNA"/>
</dbReference>
<organism evidence="1 2">
    <name type="scientific">Gymnopus androsaceus JB14</name>
    <dbReference type="NCBI Taxonomy" id="1447944"/>
    <lineage>
        <taxon>Eukaryota</taxon>
        <taxon>Fungi</taxon>
        <taxon>Dikarya</taxon>
        <taxon>Basidiomycota</taxon>
        <taxon>Agaricomycotina</taxon>
        <taxon>Agaricomycetes</taxon>
        <taxon>Agaricomycetidae</taxon>
        <taxon>Agaricales</taxon>
        <taxon>Marasmiineae</taxon>
        <taxon>Omphalotaceae</taxon>
        <taxon>Gymnopus</taxon>
    </lineage>
</organism>
<evidence type="ECO:0000313" key="1">
    <source>
        <dbReference type="EMBL" id="KAE9408934.1"/>
    </source>
</evidence>
<proteinExistence type="predicted"/>
<keyword evidence="2" id="KW-1185">Reference proteome</keyword>
<dbReference type="Proteomes" id="UP000799118">
    <property type="component" value="Unassembled WGS sequence"/>
</dbReference>
<protein>
    <submittedName>
        <fullName evidence="1">Uncharacterized protein</fullName>
    </submittedName>
</protein>
<dbReference type="OrthoDB" id="3055278at2759"/>
<name>A0A6A4IK74_9AGAR</name>
<gene>
    <name evidence="1" type="ORF">BT96DRAFT_913620</name>
</gene>
<evidence type="ECO:0000313" key="2">
    <source>
        <dbReference type="Proteomes" id="UP000799118"/>
    </source>
</evidence>
<accession>A0A6A4IK74</accession>
<reference evidence="1" key="1">
    <citation type="journal article" date="2019" name="Environ. Microbiol.">
        <title>Fungal ecological strategies reflected in gene transcription - a case study of two litter decomposers.</title>
        <authorList>
            <person name="Barbi F."/>
            <person name="Kohler A."/>
            <person name="Barry K."/>
            <person name="Baskaran P."/>
            <person name="Daum C."/>
            <person name="Fauchery L."/>
            <person name="Ihrmark K."/>
            <person name="Kuo A."/>
            <person name="LaButti K."/>
            <person name="Lipzen A."/>
            <person name="Morin E."/>
            <person name="Grigoriev I.V."/>
            <person name="Henrissat B."/>
            <person name="Lindahl B."/>
            <person name="Martin F."/>
        </authorList>
    </citation>
    <scope>NUCLEOTIDE SEQUENCE</scope>
    <source>
        <strain evidence="1">JB14</strain>
    </source>
</reference>
<dbReference type="AlphaFoldDB" id="A0A6A4IK74"/>